<sequence length="402" mass="45803">MKIDLLSYIYEANPTEVLKLFNASAMRQVKINAKDTREIYFAVQRAIYLRQQELLYLKIQQDSYLTLQQDGNSAIFRMSYLTMHKDEYLAKQINDYSLNQESTYSETEETAFWSLLEDKDCILAALINNPHVLRLLPDHIKNDEKLILAVVQHNGLALQYASEGMRRNEQVVRAALINNAMALKFVLDPLTNKIDIVLLAVQQNGLALQYTPKFNANKEVVMAALAQDAGAFEFINDALKNDQDLIALAELGSFPILNILLPLKEKLRTEDDPEVAGIMQKMIYSMEKSIIAVGHDKDIANFVEKFNGAILEAQPKLERQKGWQGIVDYLARFVIDTVKSTLNKLLAKKEESLREDISDDKIRSSFSFFSNPNPVKNELEQFQKGIKNLQEQPSLFYEGGIV</sequence>
<dbReference type="RefSeq" id="WP_115176573.1">
    <property type="nucleotide sequence ID" value="NZ_UGNY01000002.1"/>
</dbReference>
<accession>A0A378KJI0</accession>
<feature type="domain" description="DUF4116" evidence="1">
    <location>
        <begin position="118"/>
        <end position="166"/>
    </location>
</feature>
<organism evidence="2 3">
    <name type="scientific">Legionella feeleii</name>
    <dbReference type="NCBI Taxonomy" id="453"/>
    <lineage>
        <taxon>Bacteria</taxon>
        <taxon>Pseudomonadati</taxon>
        <taxon>Pseudomonadota</taxon>
        <taxon>Gammaproteobacteria</taxon>
        <taxon>Legionellales</taxon>
        <taxon>Legionellaceae</taxon>
        <taxon>Legionella</taxon>
    </lineage>
</organism>
<gene>
    <name evidence="2" type="ORF">NCTC11978_03394</name>
</gene>
<evidence type="ECO:0000313" key="3">
    <source>
        <dbReference type="Proteomes" id="UP000254033"/>
    </source>
</evidence>
<reference evidence="2 3" key="1">
    <citation type="submission" date="2018-06" db="EMBL/GenBank/DDBJ databases">
        <authorList>
            <consortium name="Pathogen Informatics"/>
            <person name="Doyle S."/>
        </authorList>
    </citation>
    <scope>NUCLEOTIDE SEQUENCE [LARGE SCALE GENOMIC DNA]</scope>
    <source>
        <strain evidence="2 3">NCTC11978</strain>
    </source>
</reference>
<name>A0A378KJI0_9GAMM</name>
<evidence type="ECO:0000259" key="1">
    <source>
        <dbReference type="Pfam" id="PF13475"/>
    </source>
</evidence>
<dbReference type="InterPro" id="IPR025197">
    <property type="entry name" value="DUF4116"/>
</dbReference>
<evidence type="ECO:0000313" key="2">
    <source>
        <dbReference type="EMBL" id="STX88377.1"/>
    </source>
</evidence>
<dbReference type="Pfam" id="PF13475">
    <property type="entry name" value="DUF4116"/>
    <property type="match status" value="2"/>
</dbReference>
<proteinExistence type="predicted"/>
<dbReference type="EMBL" id="UGNY01000002">
    <property type="protein sequence ID" value="STX88377.1"/>
    <property type="molecule type" value="Genomic_DNA"/>
</dbReference>
<dbReference type="Proteomes" id="UP000254033">
    <property type="component" value="Unassembled WGS sequence"/>
</dbReference>
<feature type="domain" description="DUF4116" evidence="1">
    <location>
        <begin position="195"/>
        <end position="240"/>
    </location>
</feature>
<protein>
    <recommendedName>
        <fullName evidence="1">DUF4116 domain-containing protein</fullName>
    </recommendedName>
</protein>
<dbReference type="AlphaFoldDB" id="A0A378KJI0"/>